<protein>
    <recommendedName>
        <fullName evidence="2">Lipocalin-like domain-containing protein</fullName>
    </recommendedName>
</protein>
<dbReference type="EMBL" id="LAZR01000021">
    <property type="protein sequence ID" value="KKO04921.1"/>
    <property type="molecule type" value="Genomic_DNA"/>
</dbReference>
<organism evidence="1">
    <name type="scientific">marine sediment metagenome</name>
    <dbReference type="NCBI Taxonomy" id="412755"/>
    <lineage>
        <taxon>unclassified sequences</taxon>
        <taxon>metagenomes</taxon>
        <taxon>ecological metagenomes</taxon>
    </lineage>
</organism>
<proteinExistence type="predicted"/>
<accession>A0A0F9VIJ1</accession>
<reference evidence="1" key="1">
    <citation type="journal article" date="2015" name="Nature">
        <title>Complex archaea that bridge the gap between prokaryotes and eukaryotes.</title>
        <authorList>
            <person name="Spang A."/>
            <person name="Saw J.H."/>
            <person name="Jorgensen S.L."/>
            <person name="Zaremba-Niedzwiedzka K."/>
            <person name="Martijn J."/>
            <person name="Lind A.E."/>
            <person name="van Eijk R."/>
            <person name="Schleper C."/>
            <person name="Guy L."/>
            <person name="Ettema T.J."/>
        </authorList>
    </citation>
    <scope>NUCLEOTIDE SEQUENCE</scope>
</reference>
<comment type="caution">
    <text evidence="1">The sequence shown here is derived from an EMBL/GenBank/DDBJ whole genome shotgun (WGS) entry which is preliminary data.</text>
</comment>
<sequence>MKKYAVLFLFLIFLASCSSNDDFGLESIQFVFSEQKWELVQMTGSFQNSEITGEEMEWQEYYIFSPEGTFLKSRTIDGVIVEATGSFEVIEYDDDANHYLELTFETGNELAGNCTGDGKELLMYRTSTMISSLWMACDGPGLDYSLIKN</sequence>
<name>A0A0F9VIJ1_9ZZZZ</name>
<evidence type="ECO:0000313" key="1">
    <source>
        <dbReference type="EMBL" id="KKO04921.1"/>
    </source>
</evidence>
<dbReference type="AlphaFoldDB" id="A0A0F9VIJ1"/>
<gene>
    <name evidence="1" type="ORF">LCGC14_0082330</name>
</gene>
<evidence type="ECO:0008006" key="2">
    <source>
        <dbReference type="Google" id="ProtNLM"/>
    </source>
</evidence>
<dbReference type="PROSITE" id="PS51257">
    <property type="entry name" value="PROKAR_LIPOPROTEIN"/>
    <property type="match status" value="1"/>
</dbReference>